<comment type="similarity">
    <text evidence="12 13">Belongs to the DnaG primase family.</text>
</comment>
<dbReference type="GO" id="GO:0003899">
    <property type="term" value="F:DNA-directed RNA polymerase activity"/>
    <property type="evidence" value="ECO:0007669"/>
    <property type="project" value="UniProtKB-UniRule"/>
</dbReference>
<keyword evidence="4 12" id="KW-0548">Nucleotidyltransferase</keyword>
<dbReference type="Pfam" id="PF08275">
    <property type="entry name" value="DNAG_N"/>
    <property type="match status" value="1"/>
</dbReference>
<evidence type="ECO:0000256" key="2">
    <source>
        <dbReference type="ARBA" id="ARBA00022515"/>
    </source>
</evidence>
<evidence type="ECO:0000256" key="16">
    <source>
        <dbReference type="SAM" id="MobiDB-lite"/>
    </source>
</evidence>
<feature type="region of interest" description="Disordered" evidence="16">
    <location>
        <begin position="419"/>
        <end position="440"/>
    </location>
</feature>
<dbReference type="GO" id="GO:1990077">
    <property type="term" value="C:primosome complex"/>
    <property type="evidence" value="ECO:0007669"/>
    <property type="project" value="UniProtKB-KW"/>
</dbReference>
<dbReference type="Pfam" id="PF01807">
    <property type="entry name" value="Zn_ribbon_DnaG"/>
    <property type="match status" value="1"/>
</dbReference>
<keyword evidence="1 12" id="KW-0240">DNA-directed RNA polymerase</keyword>
<keyword evidence="2 12" id="KW-0639">Primosome</keyword>
<evidence type="ECO:0000256" key="5">
    <source>
        <dbReference type="ARBA" id="ARBA00022705"/>
    </source>
</evidence>
<feature type="zinc finger region" description="CHC2-type" evidence="12 14">
    <location>
        <begin position="34"/>
        <end position="58"/>
    </location>
</feature>
<reference evidence="20" key="1">
    <citation type="submission" date="2017-09" db="EMBL/GenBank/DDBJ databases">
        <title>Depth-based differentiation of microbial function through sediment-hosted aquifers and enrichment of novel symbionts in the deep terrestrial subsurface.</title>
        <authorList>
            <person name="Probst A.J."/>
            <person name="Ladd B."/>
            <person name="Jarett J.K."/>
            <person name="Geller-Mcgrath D.E."/>
            <person name="Sieber C.M.K."/>
            <person name="Emerson J.B."/>
            <person name="Anantharaman K."/>
            <person name="Thomas B.C."/>
            <person name="Malmstrom R."/>
            <person name="Stieglmeier M."/>
            <person name="Klingl A."/>
            <person name="Woyke T."/>
            <person name="Ryan C.M."/>
            <person name="Banfield J.F."/>
        </authorList>
    </citation>
    <scope>NUCLEOTIDE SEQUENCE [LARGE SCALE GENOMIC DNA]</scope>
</reference>
<evidence type="ECO:0000256" key="8">
    <source>
        <dbReference type="ARBA" id="ARBA00022833"/>
    </source>
</evidence>
<keyword evidence="8 12" id="KW-0862">Zinc</keyword>
<keyword evidence="6 12" id="KW-0479">Metal-binding</keyword>
<keyword evidence="7 12" id="KW-0863">Zinc-finger</keyword>
<dbReference type="SMART" id="SM00400">
    <property type="entry name" value="ZnF_CHCC"/>
    <property type="match status" value="1"/>
</dbReference>
<evidence type="ECO:0000313" key="19">
    <source>
        <dbReference type="EMBL" id="PJE73448.1"/>
    </source>
</evidence>
<dbReference type="InterPro" id="IPR050219">
    <property type="entry name" value="DnaG_primase"/>
</dbReference>
<evidence type="ECO:0000256" key="6">
    <source>
        <dbReference type="ARBA" id="ARBA00022723"/>
    </source>
</evidence>
<dbReference type="GO" id="GO:0008270">
    <property type="term" value="F:zinc ion binding"/>
    <property type="evidence" value="ECO:0007669"/>
    <property type="project" value="UniProtKB-UniRule"/>
</dbReference>
<dbReference type="PANTHER" id="PTHR30313:SF2">
    <property type="entry name" value="DNA PRIMASE"/>
    <property type="match status" value="1"/>
</dbReference>
<evidence type="ECO:0000256" key="11">
    <source>
        <dbReference type="ARBA" id="ARBA00023163"/>
    </source>
</evidence>
<evidence type="ECO:0000256" key="12">
    <source>
        <dbReference type="HAMAP-Rule" id="MF_00974"/>
    </source>
</evidence>
<evidence type="ECO:0000259" key="17">
    <source>
        <dbReference type="SMART" id="SM00400"/>
    </source>
</evidence>
<keyword evidence="15" id="KW-0175">Coiled coil</keyword>
<dbReference type="Pfam" id="PF13155">
    <property type="entry name" value="Toprim_2"/>
    <property type="match status" value="1"/>
</dbReference>
<dbReference type="InterPro" id="IPR030846">
    <property type="entry name" value="DnaG_bac"/>
</dbReference>
<feature type="domain" description="Zinc finger CHC2-type" evidence="17">
    <location>
        <begin position="30"/>
        <end position="84"/>
    </location>
</feature>
<dbReference type="CDD" id="cd03364">
    <property type="entry name" value="TOPRIM_DnaG_primases"/>
    <property type="match status" value="1"/>
</dbReference>
<dbReference type="EMBL" id="PFER01000038">
    <property type="protein sequence ID" value="PJE73448.1"/>
    <property type="molecule type" value="Genomic_DNA"/>
</dbReference>
<evidence type="ECO:0000256" key="3">
    <source>
        <dbReference type="ARBA" id="ARBA00022679"/>
    </source>
</evidence>
<dbReference type="InterPro" id="IPR037068">
    <property type="entry name" value="DNA_primase_core_N_sf"/>
</dbReference>
<comment type="catalytic activity">
    <reaction evidence="12">
        <text>ssDNA + n NTP = ssDNA/pppN(pN)n-1 hybrid + (n-1) diphosphate.</text>
        <dbReference type="EC" id="2.7.7.101"/>
    </reaction>
</comment>
<keyword evidence="5 12" id="KW-0235">DNA replication</keyword>
<comment type="cofactor">
    <cofactor evidence="12 13 14">
        <name>Zn(2+)</name>
        <dbReference type="ChEBI" id="CHEBI:29105"/>
    </cofactor>
    <text evidence="12 13 14">Binds 1 zinc ion per monomer.</text>
</comment>
<dbReference type="GO" id="GO:0005737">
    <property type="term" value="C:cytoplasm"/>
    <property type="evidence" value="ECO:0007669"/>
    <property type="project" value="TreeGrafter"/>
</dbReference>
<evidence type="ECO:0000256" key="13">
    <source>
        <dbReference type="PIRNR" id="PIRNR002811"/>
    </source>
</evidence>
<dbReference type="InterPro" id="IPR006171">
    <property type="entry name" value="TOPRIM_dom"/>
</dbReference>
<dbReference type="SMART" id="SM00493">
    <property type="entry name" value="TOPRIM"/>
    <property type="match status" value="1"/>
</dbReference>
<dbReference type="PIRSF" id="PIRSF002811">
    <property type="entry name" value="DnaG"/>
    <property type="match status" value="1"/>
</dbReference>
<dbReference type="InterPro" id="IPR034151">
    <property type="entry name" value="TOPRIM_DnaG_bac"/>
</dbReference>
<comment type="caution">
    <text evidence="19">The sequence shown here is derived from an EMBL/GenBank/DDBJ whole genome shotgun (WGS) entry which is preliminary data.</text>
</comment>
<protein>
    <recommendedName>
        <fullName evidence="12 13">DNA primase</fullName>
        <ecNumber evidence="12">2.7.7.101</ecNumber>
    </recommendedName>
</protein>
<dbReference type="InterPro" id="IPR013264">
    <property type="entry name" value="DNAG_N"/>
</dbReference>
<dbReference type="PANTHER" id="PTHR30313">
    <property type="entry name" value="DNA PRIMASE"/>
    <property type="match status" value="1"/>
</dbReference>
<accession>A0A2M8LA16</accession>
<keyword evidence="11 12" id="KW-0804">Transcription</keyword>
<evidence type="ECO:0000256" key="4">
    <source>
        <dbReference type="ARBA" id="ARBA00022695"/>
    </source>
</evidence>
<proteinExistence type="inferred from homology"/>
<dbReference type="SUPFAM" id="SSF56731">
    <property type="entry name" value="DNA primase core"/>
    <property type="match status" value="1"/>
</dbReference>
<sequence length="559" mass="62789">MTSVEQIKSRLNIADVVQGYVKLQKAGVNFKANCPFHQEKTPSFFVSPARESWHCFGCSRGGDMFSFVMEIEGVGFLDSLKILGLKAGVEITPLDRKDKGEKEHLHEMMDSAKKFFEARLKEDSRVIDYLKSRGVTGETAKKFGIGLAPSGWRNLHDFLKLKNYSGLEMEKAGLAIKSSGPQGSGYYDRFRNRIMFPITNSSGLTVGFSGRIVPWDAEAEKTGKYINSPQTVLFDKSKLLYGFDKAKTEMRKQDMCVLVEGQMDVVMSHQAGIENTVAVSGTALTHEQLNLIKRLTQNIVMAFDKDAAGVGAASRGIELAFENGFDIKIALVPLGKDPADTIKEDASKWKEAVLGAVHAIDFYLSVYKDRKSIEKNVLPYIAALPSEIEKSRWIKKVAEKLEASEEAVWEEIKKMKKNSGSHAQAAGSRNVPTESHPKKTRRNLLMDRLKGFMVWQDKTEDKDLKELFDKAKNDFNFKEEDFKESLALEVELLYSGSESLLAVAQAIVKEIEKDGIKEKLEETAKKIKKIELQKSDGKNEELNWLIADFQTLMKKLNQL</sequence>
<dbReference type="AlphaFoldDB" id="A0A2M8LA16"/>
<dbReference type="GO" id="GO:0003677">
    <property type="term" value="F:DNA binding"/>
    <property type="evidence" value="ECO:0007669"/>
    <property type="project" value="UniProtKB-KW"/>
</dbReference>
<organism evidence="19 20">
    <name type="scientific">Candidatus Terrybacteria bacterium CG10_big_fil_rev_8_21_14_0_10_41_10</name>
    <dbReference type="NCBI Taxonomy" id="1975026"/>
    <lineage>
        <taxon>Bacteria</taxon>
        <taxon>Candidatus Terryibacteriota</taxon>
    </lineage>
</organism>
<dbReference type="HAMAP" id="MF_00974">
    <property type="entry name" value="DNA_primase_DnaG"/>
    <property type="match status" value="1"/>
</dbReference>
<comment type="domain">
    <text evidence="12">Contains an N-terminal zinc-binding domain, a central core domain that contains the primase activity, and a C-terminal DnaB-binding domain.</text>
</comment>
<dbReference type="InterPro" id="IPR036977">
    <property type="entry name" value="DNA_primase_Znf_CHC2"/>
</dbReference>
<dbReference type="Gene3D" id="3.40.1360.10">
    <property type="match status" value="1"/>
</dbReference>
<gene>
    <name evidence="12 19" type="primary">dnaG</name>
    <name evidence="19" type="ORF">COV02_02625</name>
</gene>
<dbReference type="NCBIfam" id="TIGR01391">
    <property type="entry name" value="dnaG"/>
    <property type="match status" value="1"/>
</dbReference>
<keyword evidence="9" id="KW-0460">Magnesium</keyword>
<dbReference type="InterPro" id="IPR006295">
    <property type="entry name" value="DNA_primase_DnaG"/>
</dbReference>
<evidence type="ECO:0000256" key="1">
    <source>
        <dbReference type="ARBA" id="ARBA00022478"/>
    </source>
</evidence>
<dbReference type="Proteomes" id="UP000230959">
    <property type="component" value="Unassembled WGS sequence"/>
</dbReference>
<comment type="function">
    <text evidence="12 13">RNA polymerase that catalyzes the synthesis of short RNA molecules used as primers for DNA polymerase during DNA replication.</text>
</comment>
<evidence type="ECO:0000256" key="15">
    <source>
        <dbReference type="SAM" id="Coils"/>
    </source>
</evidence>
<dbReference type="Gene3D" id="3.90.580.10">
    <property type="entry name" value="Zinc finger, CHC2-type domain"/>
    <property type="match status" value="1"/>
</dbReference>
<dbReference type="GO" id="GO:0006269">
    <property type="term" value="P:DNA replication, synthesis of primer"/>
    <property type="evidence" value="ECO:0007669"/>
    <property type="project" value="UniProtKB-UniRule"/>
</dbReference>
<evidence type="ECO:0000256" key="7">
    <source>
        <dbReference type="ARBA" id="ARBA00022771"/>
    </source>
</evidence>
<dbReference type="InterPro" id="IPR002694">
    <property type="entry name" value="Znf_CHC2"/>
</dbReference>
<dbReference type="EC" id="2.7.7.101" evidence="12"/>
<comment type="subunit">
    <text evidence="12">Monomer. Interacts with DnaB.</text>
</comment>
<evidence type="ECO:0000256" key="9">
    <source>
        <dbReference type="ARBA" id="ARBA00022842"/>
    </source>
</evidence>
<evidence type="ECO:0000313" key="20">
    <source>
        <dbReference type="Proteomes" id="UP000230959"/>
    </source>
</evidence>
<name>A0A2M8LA16_9BACT</name>
<dbReference type="GO" id="GO:0000428">
    <property type="term" value="C:DNA-directed RNA polymerase complex"/>
    <property type="evidence" value="ECO:0007669"/>
    <property type="project" value="UniProtKB-KW"/>
</dbReference>
<dbReference type="FunFam" id="3.90.580.10:FF:000001">
    <property type="entry name" value="DNA primase"/>
    <property type="match status" value="1"/>
</dbReference>
<dbReference type="Gene3D" id="3.90.980.10">
    <property type="entry name" value="DNA primase, catalytic core, N-terminal domain"/>
    <property type="match status" value="1"/>
</dbReference>
<dbReference type="SUPFAM" id="SSF57783">
    <property type="entry name" value="Zinc beta-ribbon"/>
    <property type="match status" value="1"/>
</dbReference>
<keyword evidence="3 12" id="KW-0808">Transferase</keyword>
<evidence type="ECO:0000259" key="18">
    <source>
        <dbReference type="SMART" id="SM00493"/>
    </source>
</evidence>
<evidence type="ECO:0000256" key="14">
    <source>
        <dbReference type="PIRSR" id="PIRSR002811-1"/>
    </source>
</evidence>
<feature type="coiled-coil region" evidence="15">
    <location>
        <begin position="513"/>
        <end position="540"/>
    </location>
</feature>
<keyword evidence="10 12" id="KW-0238">DNA-binding</keyword>
<feature type="domain" description="Toprim" evidence="18">
    <location>
        <begin position="254"/>
        <end position="325"/>
    </location>
</feature>
<evidence type="ECO:0000256" key="10">
    <source>
        <dbReference type="ARBA" id="ARBA00023125"/>
    </source>
</evidence>